<evidence type="ECO:0000313" key="2">
    <source>
        <dbReference type="Proteomes" id="UP001549099"/>
    </source>
</evidence>
<dbReference type="EMBL" id="JBEPLW010000002">
    <property type="protein sequence ID" value="MET3574845.1"/>
    <property type="molecule type" value="Genomic_DNA"/>
</dbReference>
<dbReference type="InterPro" id="IPR039555">
    <property type="entry name" value="TraF/TrbB"/>
</dbReference>
<dbReference type="CDD" id="cd02947">
    <property type="entry name" value="TRX_family"/>
    <property type="match status" value="1"/>
</dbReference>
<protein>
    <submittedName>
        <fullName evidence="1">Thiol-disulfide isomerase/thioredoxin</fullName>
    </submittedName>
</protein>
<evidence type="ECO:0000313" key="1">
    <source>
        <dbReference type="EMBL" id="MET3574845.1"/>
    </source>
</evidence>
<gene>
    <name evidence="1" type="ORF">ABID49_000727</name>
</gene>
<comment type="caution">
    <text evidence="1">The sequence shown here is derived from an EMBL/GenBank/DDBJ whole genome shotgun (WGS) entry which is preliminary data.</text>
</comment>
<organism evidence="1 2">
    <name type="scientific">Bhargavaea ullalensis</name>
    <dbReference type="NCBI Taxonomy" id="1265685"/>
    <lineage>
        <taxon>Bacteria</taxon>
        <taxon>Bacillati</taxon>
        <taxon>Bacillota</taxon>
        <taxon>Bacilli</taxon>
        <taxon>Bacillales</taxon>
        <taxon>Caryophanaceae</taxon>
        <taxon>Bhargavaea</taxon>
    </lineage>
</organism>
<proteinExistence type="predicted"/>
<dbReference type="Pfam" id="PF13728">
    <property type="entry name" value="TraF"/>
    <property type="match status" value="1"/>
</dbReference>
<dbReference type="Proteomes" id="UP001549099">
    <property type="component" value="Unassembled WGS sequence"/>
</dbReference>
<keyword evidence="2" id="KW-1185">Reference proteome</keyword>
<dbReference type="GO" id="GO:0016853">
    <property type="term" value="F:isomerase activity"/>
    <property type="evidence" value="ECO:0007669"/>
    <property type="project" value="UniProtKB-KW"/>
</dbReference>
<dbReference type="Gene3D" id="3.40.30.10">
    <property type="entry name" value="Glutaredoxin"/>
    <property type="match status" value="1"/>
</dbReference>
<sequence length="111" mass="12657">MEAINTYDGWLQELAEEETFLLFVKTDNCSVCEALFPQVAALEEDYGFPFYYVNAARVPELAGQLSLFSAPVVLLFRSGREFARFARFVPMAELERRMDELEEAAGETDDQ</sequence>
<accession>A0ABV2G988</accession>
<reference evidence="1 2" key="1">
    <citation type="submission" date="2024-06" db="EMBL/GenBank/DDBJ databases">
        <title>Genomic Encyclopedia of Type Strains, Phase IV (KMG-IV): sequencing the most valuable type-strain genomes for metagenomic binning, comparative biology and taxonomic classification.</title>
        <authorList>
            <person name="Goeker M."/>
        </authorList>
    </citation>
    <scope>NUCLEOTIDE SEQUENCE [LARGE SCALE GENOMIC DNA]</scope>
    <source>
        <strain evidence="1 2">DSM 26128</strain>
    </source>
</reference>
<dbReference type="SUPFAM" id="SSF52833">
    <property type="entry name" value="Thioredoxin-like"/>
    <property type="match status" value="1"/>
</dbReference>
<name>A0ABV2G988_9BACL</name>
<dbReference type="RefSeq" id="WP_354195411.1">
    <property type="nucleotide sequence ID" value="NZ_JBEPLW010000002.1"/>
</dbReference>
<keyword evidence="1" id="KW-0413">Isomerase</keyword>
<dbReference type="InterPro" id="IPR036249">
    <property type="entry name" value="Thioredoxin-like_sf"/>
</dbReference>